<dbReference type="RefSeq" id="WP_131994366.1">
    <property type="nucleotide sequence ID" value="NZ_JACGXM010000005.1"/>
</dbReference>
<proteinExistence type="predicted"/>
<dbReference type="OrthoDB" id="9790745at2"/>
<evidence type="ECO:0000313" key="1">
    <source>
        <dbReference type="EMBL" id="TCO41774.1"/>
    </source>
</evidence>
<dbReference type="Pfam" id="PF22752">
    <property type="entry name" value="DUF488-N3i"/>
    <property type="match status" value="1"/>
</dbReference>
<gene>
    <name evidence="1" type="ORF">EV148_102125</name>
</gene>
<dbReference type="PANTHER" id="PTHR36849:SF1">
    <property type="entry name" value="CYTOPLASMIC PROTEIN"/>
    <property type="match status" value="1"/>
</dbReference>
<dbReference type="InterPro" id="IPR052552">
    <property type="entry name" value="YeaO-like"/>
</dbReference>
<organism evidence="1 2">
    <name type="scientific">Dokdonella fugitiva</name>
    <dbReference type="NCBI Taxonomy" id="328517"/>
    <lineage>
        <taxon>Bacteria</taxon>
        <taxon>Pseudomonadati</taxon>
        <taxon>Pseudomonadota</taxon>
        <taxon>Gammaproteobacteria</taxon>
        <taxon>Lysobacterales</taxon>
        <taxon>Rhodanobacteraceae</taxon>
        <taxon>Dokdonella</taxon>
    </lineage>
</organism>
<keyword evidence="2" id="KW-1185">Reference proteome</keyword>
<dbReference type="EMBL" id="SLWQ01000002">
    <property type="protein sequence ID" value="TCO41774.1"/>
    <property type="molecule type" value="Genomic_DNA"/>
</dbReference>
<evidence type="ECO:0000313" key="2">
    <source>
        <dbReference type="Proteomes" id="UP000294862"/>
    </source>
</evidence>
<dbReference type="PANTHER" id="PTHR36849">
    <property type="entry name" value="CYTOPLASMIC PROTEIN-RELATED"/>
    <property type="match status" value="1"/>
</dbReference>
<sequence>MSGRSTTVRIKRAYEPASDDDGLRILVDRLWPRGLTKEAARIDVWLKDIAPSPALRTWFGHDPAKWDEFRHRYEAELRERPDAVAELRRLVADGPATLVHAGRDRAHTHALVLLRVCGGEGLRAES</sequence>
<name>A0A4R2IB92_9GAMM</name>
<dbReference type="AlphaFoldDB" id="A0A4R2IB92"/>
<protein>
    <submittedName>
        <fullName evidence="1">Uncharacterized protein YeaO (DUF488 family)</fullName>
    </submittedName>
</protein>
<reference evidence="1 2" key="1">
    <citation type="journal article" date="2015" name="Stand. Genomic Sci.">
        <title>Genomic Encyclopedia of Bacterial and Archaeal Type Strains, Phase III: the genomes of soil and plant-associated and newly described type strains.</title>
        <authorList>
            <person name="Whitman W.B."/>
            <person name="Woyke T."/>
            <person name="Klenk H.P."/>
            <person name="Zhou Y."/>
            <person name="Lilburn T.G."/>
            <person name="Beck B.J."/>
            <person name="De Vos P."/>
            <person name="Vandamme P."/>
            <person name="Eisen J.A."/>
            <person name="Garrity G."/>
            <person name="Hugenholtz P."/>
            <person name="Kyrpides N.C."/>
        </authorList>
    </citation>
    <scope>NUCLEOTIDE SEQUENCE [LARGE SCALE GENOMIC DNA]</scope>
    <source>
        <strain evidence="1 2">A3</strain>
    </source>
</reference>
<dbReference type="Proteomes" id="UP000294862">
    <property type="component" value="Unassembled WGS sequence"/>
</dbReference>
<accession>A0A4R2IB92</accession>
<comment type="caution">
    <text evidence="1">The sequence shown here is derived from an EMBL/GenBank/DDBJ whole genome shotgun (WGS) entry which is preliminary data.</text>
</comment>